<feature type="non-terminal residue" evidence="1">
    <location>
        <position position="324"/>
    </location>
</feature>
<sequence length="324" mass="35085">MELAVAGAILFNGATEAELMVSPNNAVIASSPAVAHDAHVALEREGCPIKVANASVDLGVDTVGARRRAATKATERALKAKRRTGRIMAEIRRRASLAKIATGHWTSGSRLQGTYGHQVMGPSPSAITQQRLQATQAIAGKVPGRCLATALAMLLGHKGPGIELRKQTALEWLFARFANPNHRERIAHAWRLIFAKTTGSGNKRWRKMVGPISAVHAILVDAGWDCPTSCEWSRQPREAGLAEQTRLLHRKNCGGWEQRREEIDPSQLALELCQTIETGYWKDAAKHLDGEGLKRGGAGVYAVTSGMNRVGAAVIAMKSHYGEW</sequence>
<comment type="caution">
    <text evidence="1">The sequence shown here is derived from an EMBL/GenBank/DDBJ whole genome shotgun (WGS) entry which is preliminary data.</text>
</comment>
<keyword evidence="2" id="KW-1185">Reference proteome</keyword>
<reference evidence="1" key="1">
    <citation type="submission" date="2023-10" db="EMBL/GenBank/DDBJ databases">
        <authorList>
            <person name="Chen Y."/>
            <person name="Shah S."/>
            <person name="Dougan E. K."/>
            <person name="Thang M."/>
            <person name="Chan C."/>
        </authorList>
    </citation>
    <scope>NUCLEOTIDE SEQUENCE [LARGE SCALE GENOMIC DNA]</scope>
</reference>
<gene>
    <name evidence="1" type="ORF">PCOR1329_LOCUS69887</name>
</gene>
<evidence type="ECO:0000313" key="1">
    <source>
        <dbReference type="EMBL" id="CAK0889328.1"/>
    </source>
</evidence>
<dbReference type="EMBL" id="CAUYUJ010019193">
    <property type="protein sequence ID" value="CAK0889328.1"/>
    <property type="molecule type" value="Genomic_DNA"/>
</dbReference>
<organism evidence="1 2">
    <name type="scientific">Prorocentrum cordatum</name>
    <dbReference type="NCBI Taxonomy" id="2364126"/>
    <lineage>
        <taxon>Eukaryota</taxon>
        <taxon>Sar</taxon>
        <taxon>Alveolata</taxon>
        <taxon>Dinophyceae</taxon>
        <taxon>Prorocentrales</taxon>
        <taxon>Prorocentraceae</taxon>
        <taxon>Prorocentrum</taxon>
    </lineage>
</organism>
<name>A0ABN9WVY3_9DINO</name>
<dbReference type="Proteomes" id="UP001189429">
    <property type="component" value="Unassembled WGS sequence"/>
</dbReference>
<proteinExistence type="predicted"/>
<evidence type="ECO:0000313" key="2">
    <source>
        <dbReference type="Proteomes" id="UP001189429"/>
    </source>
</evidence>
<protein>
    <submittedName>
        <fullName evidence="1">Uncharacterized protein</fullName>
    </submittedName>
</protein>
<accession>A0ABN9WVY3</accession>